<reference evidence="12" key="3">
    <citation type="submission" date="2016-06" db="EMBL/GenBank/DDBJ databases">
        <authorList>
            <person name="Xu Y."/>
            <person name="Nagy A."/>
            <person name="Yan X."/>
            <person name="Kim S.W."/>
            <person name="Haley B."/>
            <person name="Liu N.T."/>
            <person name="Nou X."/>
        </authorList>
    </citation>
    <scope>NUCLEOTIDE SEQUENCE [LARGE SCALE GENOMIC DNA]</scope>
    <source>
        <strain evidence="12">ATCC 49129</strain>
    </source>
</reference>
<dbReference type="Proteomes" id="UP000077927">
    <property type="component" value="Chromosome 2"/>
</dbReference>
<dbReference type="GO" id="GO:0009425">
    <property type="term" value="C:bacterial-type flagellum basal body"/>
    <property type="evidence" value="ECO:0007669"/>
    <property type="project" value="UniProtKB-SubCell"/>
</dbReference>
<keyword evidence="1 7" id="KW-1003">Cell membrane</keyword>
<comment type="subcellular location">
    <subcellularLocation>
        <location evidence="7">Cell membrane</location>
    </subcellularLocation>
    <subcellularLocation>
        <location evidence="7">Bacterial flagellum basal body</location>
    </subcellularLocation>
</comment>
<keyword evidence="10" id="KW-0969">Cilium</keyword>
<evidence type="ECO:0000256" key="7">
    <source>
        <dbReference type="RuleBase" id="RU362064"/>
    </source>
</evidence>
<dbReference type="GO" id="GO:0005886">
    <property type="term" value="C:plasma membrane"/>
    <property type="evidence" value="ECO:0007669"/>
    <property type="project" value="UniProtKB-SubCell"/>
</dbReference>
<keyword evidence="10" id="KW-0966">Cell projection</keyword>
<evidence type="ECO:0000256" key="4">
    <source>
        <dbReference type="ARBA" id="ARBA00023136"/>
    </source>
</evidence>
<dbReference type="PANTHER" id="PTHR38766">
    <property type="entry name" value="FLAGELLAR PROTEIN FLIO"/>
    <property type="match status" value="1"/>
</dbReference>
<dbReference type="InterPro" id="IPR052205">
    <property type="entry name" value="FliO/MopB"/>
</dbReference>
<dbReference type="Proteomes" id="UP000078572">
    <property type="component" value="Chromosome 2"/>
</dbReference>
<dbReference type="InterPro" id="IPR022781">
    <property type="entry name" value="Flagellar_biosynth_FliO"/>
</dbReference>
<reference evidence="10" key="2">
    <citation type="submission" date="2016-06" db="EMBL/GenBank/DDBJ databases">
        <authorList>
            <person name="Kjaerup R.B."/>
            <person name="Dalgaard T.S."/>
            <person name="Juul-Madsen H.R."/>
        </authorList>
    </citation>
    <scope>NUCLEOTIDE SEQUENCE [LARGE SCALE GENOMIC DNA]</scope>
    <source>
        <strain evidence="10">ATCC 49129</strain>
    </source>
</reference>
<sequence length="129" mass="13818">MNHAVDWARTLGGLFVVLAMIVAAGWLLRRLQQRAGMGPGRRSQVVSVVAQQMLGAREKVVVVEVDGTWLVLGVTQHNVQTLHTLPRPIEPATPAEPNANSGDGANTKPPSFADALAVQVKRHLTGKSE</sequence>
<accession>A0A192A529</accession>
<keyword evidence="2 7" id="KW-0812">Transmembrane</keyword>
<keyword evidence="3 7" id="KW-1133">Transmembrane helix</keyword>
<dbReference type="STRING" id="190721.ACS15_5124"/>
<evidence type="ECO:0000256" key="1">
    <source>
        <dbReference type="ARBA" id="ARBA00022475"/>
    </source>
</evidence>
<comment type="similarity">
    <text evidence="6 7">Belongs to the FliO/MopB family.</text>
</comment>
<evidence type="ECO:0000256" key="6">
    <source>
        <dbReference type="ARBA" id="ARBA00037937"/>
    </source>
</evidence>
<dbReference type="PANTHER" id="PTHR38766:SF1">
    <property type="entry name" value="FLAGELLAR PROTEIN FLIO"/>
    <property type="match status" value="1"/>
</dbReference>
<name>A0A192A529_9RALS</name>
<dbReference type="GO" id="GO:0044781">
    <property type="term" value="P:bacterial-type flagellum organization"/>
    <property type="evidence" value="ECO:0007669"/>
    <property type="project" value="UniProtKB-UniRule"/>
</dbReference>
<keyword evidence="10" id="KW-0282">Flagellum</keyword>
<dbReference type="NCBIfam" id="TIGR03500">
    <property type="entry name" value="FliO_TIGR"/>
    <property type="match status" value="1"/>
</dbReference>
<protein>
    <recommendedName>
        <fullName evidence="7">Flagellar protein</fullName>
    </recommendedName>
</protein>
<evidence type="ECO:0000313" key="11">
    <source>
        <dbReference type="Proteomes" id="UP000077927"/>
    </source>
</evidence>
<keyword evidence="5 7" id="KW-0975">Bacterial flagellum</keyword>
<dbReference type="OrthoDB" id="9182371at2"/>
<dbReference type="EMBL" id="CP016023">
    <property type="protein sequence ID" value="ANJ75489.1"/>
    <property type="molecule type" value="Genomic_DNA"/>
</dbReference>
<evidence type="ECO:0000256" key="2">
    <source>
        <dbReference type="ARBA" id="ARBA00022692"/>
    </source>
</evidence>
<dbReference type="KEGG" id="rin:ACS15_5124"/>
<dbReference type="RefSeq" id="WP_021193482.1">
    <property type="nucleotide sequence ID" value="NZ_CP012606.1"/>
</dbReference>
<dbReference type="PATRIC" id="fig|190721.6.peg.5067"/>
<keyword evidence="12" id="KW-1185">Reference proteome</keyword>
<dbReference type="GeneID" id="61529038"/>
<keyword evidence="4 7" id="KW-0472">Membrane</keyword>
<proteinExistence type="inferred from homology"/>
<evidence type="ECO:0000256" key="5">
    <source>
        <dbReference type="ARBA" id="ARBA00023143"/>
    </source>
</evidence>
<evidence type="ECO:0000313" key="9">
    <source>
        <dbReference type="EMBL" id="ANH75845.1"/>
    </source>
</evidence>
<organism evidence="10 12">
    <name type="scientific">Ralstonia insidiosa</name>
    <dbReference type="NCBI Taxonomy" id="190721"/>
    <lineage>
        <taxon>Bacteria</taxon>
        <taxon>Pseudomonadati</taxon>
        <taxon>Pseudomonadota</taxon>
        <taxon>Betaproteobacteria</taxon>
        <taxon>Burkholderiales</taxon>
        <taxon>Burkholderiaceae</taxon>
        <taxon>Ralstonia</taxon>
    </lineage>
</organism>
<feature type="region of interest" description="Disordered" evidence="8">
    <location>
        <begin position="85"/>
        <end position="112"/>
    </location>
</feature>
<evidence type="ECO:0000256" key="8">
    <source>
        <dbReference type="SAM" id="MobiDB-lite"/>
    </source>
</evidence>
<evidence type="ECO:0000313" key="12">
    <source>
        <dbReference type="Proteomes" id="UP000078572"/>
    </source>
</evidence>
<evidence type="ECO:0000313" key="10">
    <source>
        <dbReference type="EMBL" id="ANJ75489.1"/>
    </source>
</evidence>
<dbReference type="Pfam" id="PF04347">
    <property type="entry name" value="FliO"/>
    <property type="match status" value="1"/>
</dbReference>
<evidence type="ECO:0000256" key="3">
    <source>
        <dbReference type="ARBA" id="ARBA00022989"/>
    </source>
</evidence>
<dbReference type="AlphaFoldDB" id="A0A192A529"/>
<feature type="transmembrane region" description="Helical" evidence="7">
    <location>
        <begin position="6"/>
        <end position="28"/>
    </location>
</feature>
<dbReference type="EMBL" id="CP012606">
    <property type="protein sequence ID" value="ANH75845.1"/>
    <property type="molecule type" value="Genomic_DNA"/>
</dbReference>
<reference evidence="9 11" key="1">
    <citation type="submission" date="2015-09" db="EMBL/GenBank/DDBJ databases">
        <authorList>
            <person name="Xu Y."/>
            <person name="Nagy A."/>
            <person name="Liu N.T."/>
            <person name="Nou X."/>
        </authorList>
    </citation>
    <scope>NUCLEOTIDE SEQUENCE [LARGE SCALE GENOMIC DNA]</scope>
    <source>
        <strain evidence="9 11">FC1138</strain>
    </source>
</reference>
<gene>
    <name evidence="9" type="primary">fliO</name>
    <name evidence="10" type="ORF">A9Y76_23635</name>
    <name evidence="9" type="ORF">ACS15_5124</name>
</gene>